<name>A0A2A5MIY2_9ENTR</name>
<dbReference type="RefSeq" id="WP_094311208.1">
    <property type="nucleotide sequence ID" value="NZ_BQUF01000012.1"/>
</dbReference>
<feature type="region of interest" description="Disordered" evidence="1">
    <location>
        <begin position="51"/>
        <end position="74"/>
    </location>
</feature>
<dbReference type="EMBL" id="NXHG01000008">
    <property type="protein sequence ID" value="PCM60810.1"/>
    <property type="molecule type" value="Genomic_DNA"/>
</dbReference>
<gene>
    <name evidence="2" type="ORF">CP911_16115</name>
</gene>
<sequence>MNQSDFAKLHNVSRKTVTMWKSRGWLIMSGDDIDVAASNAQLEKYRKTVNRPSKNDVLPPAKKNITPMPPVVNDPDESGIPSLENIAKEFILENGAELSLDEARRVKENYLALLTKLEFQQKDGQLIEMTVAEEVLFNAFRQQRDSWLNWPSRVAPLMAADLGVPADRMTEVLIEHVHKHISVLGEPEFNPAED</sequence>
<accession>A0A2A5MIY2</accession>
<dbReference type="AlphaFoldDB" id="A0A2A5MIY2"/>
<protein>
    <submittedName>
        <fullName evidence="2">Uncharacterized protein</fullName>
    </submittedName>
</protein>
<comment type="caution">
    <text evidence="2">The sequence shown here is derived from an EMBL/GenBank/DDBJ whole genome shotgun (WGS) entry which is preliminary data.</text>
</comment>
<reference evidence="2 3" key="1">
    <citation type="submission" date="2017-09" db="EMBL/GenBank/DDBJ databases">
        <title>Mdr eskape-Ghana.</title>
        <authorList>
            <person name="Agyepong N."/>
            <person name="Janice J."/>
            <person name="Samuelsen O."/>
            <person name="Owusu-Ofori A."/>
            <person name="Sundsfjord A."/>
            <person name="Essack S."/>
            <person name="Pedersen T."/>
        </authorList>
    </citation>
    <scope>NUCLEOTIDE SEQUENCE [LARGE SCALE GENOMIC DNA]</scope>
    <source>
        <strain evidence="2 3">46</strain>
    </source>
</reference>
<dbReference type="Proteomes" id="UP000217648">
    <property type="component" value="Unassembled WGS sequence"/>
</dbReference>
<evidence type="ECO:0000256" key="1">
    <source>
        <dbReference type="SAM" id="MobiDB-lite"/>
    </source>
</evidence>
<organism evidence="2 3">
    <name type="scientific">Klebsiella quasipneumoniae</name>
    <dbReference type="NCBI Taxonomy" id="1463165"/>
    <lineage>
        <taxon>Bacteria</taxon>
        <taxon>Pseudomonadati</taxon>
        <taxon>Pseudomonadota</taxon>
        <taxon>Gammaproteobacteria</taxon>
        <taxon>Enterobacterales</taxon>
        <taxon>Enterobacteriaceae</taxon>
        <taxon>Klebsiella/Raoultella group</taxon>
        <taxon>Klebsiella</taxon>
        <taxon>Klebsiella pneumoniae complex</taxon>
    </lineage>
</organism>
<evidence type="ECO:0000313" key="3">
    <source>
        <dbReference type="Proteomes" id="UP000217648"/>
    </source>
</evidence>
<proteinExistence type="predicted"/>
<evidence type="ECO:0000313" key="2">
    <source>
        <dbReference type="EMBL" id="PCM60810.1"/>
    </source>
</evidence>